<dbReference type="Proteomes" id="UP000070089">
    <property type="component" value="Unassembled WGS sequence"/>
</dbReference>
<dbReference type="VEuPathDB" id="GiardiaDB:QR46_2709"/>
<dbReference type="OrthoDB" id="10294249at2759"/>
<organism evidence="1 2">
    <name type="scientific">Giardia duodenalis assemblage B</name>
    <dbReference type="NCBI Taxonomy" id="1394984"/>
    <lineage>
        <taxon>Eukaryota</taxon>
        <taxon>Metamonada</taxon>
        <taxon>Diplomonadida</taxon>
        <taxon>Hexamitidae</taxon>
        <taxon>Giardiinae</taxon>
        <taxon>Giardia</taxon>
    </lineage>
</organism>
<protein>
    <submittedName>
        <fullName evidence="1">Uncharacterized protein</fullName>
    </submittedName>
</protein>
<reference evidence="1 2" key="1">
    <citation type="journal article" date="2015" name="Mol. Biochem. Parasitol.">
        <title>Identification of polymorphic genes for use in assemblage B genotyping assays through comparative genomics of multiple assemblage B Giardia duodenalis isolates.</title>
        <authorList>
            <person name="Wielinga C."/>
            <person name="Thompson R.C."/>
            <person name="Monis P."/>
            <person name="Ryan U."/>
        </authorList>
    </citation>
    <scope>NUCLEOTIDE SEQUENCE [LARGE SCALE GENOMIC DNA]</scope>
    <source>
        <strain evidence="1 2">BAH15c1</strain>
    </source>
</reference>
<evidence type="ECO:0000313" key="1">
    <source>
        <dbReference type="EMBL" id="KWX13293.1"/>
    </source>
</evidence>
<evidence type="ECO:0000313" key="2">
    <source>
        <dbReference type="Proteomes" id="UP000070089"/>
    </source>
</evidence>
<proteinExistence type="predicted"/>
<accession>A0A132NT80</accession>
<sequence>MLRKDFIITTRDVKEHDNTKTIYILSNLYSSSTEDFPAKIKLKEGKPITDEQANLGLFTFNVTVFTLSKTIIHQHTYKLFASEITLPNEVPRELQAIFGTSMDGEGSVTYIPNPVTWNIPAIRVFCELEAIVMPPERNRQADMRKLLYLKTGKKHISSSSTLINLDTVQLFLEESVQVRASLKAELTDITVAPASTETPSGDESCLLDKAREEARIARRKILKQYNRLIYDGTSFLKPFRQWLHAAFLDSRCLIPLQMIVYKYHISKVIKEQDDHLERNCITSLRSKILSSDLQLDEEAEVEIETQLPGFVLFVRLSVELATLYLNTSIVSDLVDLSNEEDPKKSRPLEIAICICKPFAKAWLKLAKYYRRTGNVSKALNIISSCVGLLEIYDHEQDVLKRKVISEHRSILQQLSENAPSPLSLPREEATQA</sequence>
<name>A0A132NT80_GIAIN</name>
<dbReference type="AlphaFoldDB" id="A0A132NT80"/>
<gene>
    <name evidence="1" type="ORF">QR46_2709</name>
</gene>
<comment type="caution">
    <text evidence="1">The sequence shown here is derived from an EMBL/GenBank/DDBJ whole genome shotgun (WGS) entry which is preliminary data.</text>
</comment>
<dbReference type="EMBL" id="JXTI01000075">
    <property type="protein sequence ID" value="KWX13293.1"/>
    <property type="molecule type" value="Genomic_DNA"/>
</dbReference>